<dbReference type="InterPro" id="IPR010656">
    <property type="entry name" value="DctM"/>
</dbReference>
<dbReference type="RefSeq" id="WP_093730963.1">
    <property type="nucleotide sequence ID" value="NZ_FMYW01000015.1"/>
</dbReference>
<accession>A0A1G6NN07</accession>
<evidence type="ECO:0000313" key="9">
    <source>
        <dbReference type="EMBL" id="SDC69118.1"/>
    </source>
</evidence>
<dbReference type="OrthoDB" id="9785600at2"/>
<protein>
    <submittedName>
        <fullName evidence="9">C4-dicarboxylate transporter, DctM subunit</fullName>
    </submittedName>
</protein>
<evidence type="ECO:0000256" key="4">
    <source>
        <dbReference type="ARBA" id="ARBA00022692"/>
    </source>
</evidence>
<dbReference type="GO" id="GO:0005886">
    <property type="term" value="C:plasma membrane"/>
    <property type="evidence" value="ECO:0007669"/>
    <property type="project" value="UniProtKB-SubCell"/>
</dbReference>
<evidence type="ECO:0000256" key="1">
    <source>
        <dbReference type="ARBA" id="ARBA00004429"/>
    </source>
</evidence>
<feature type="transmembrane region" description="Helical" evidence="7">
    <location>
        <begin position="341"/>
        <end position="360"/>
    </location>
</feature>
<dbReference type="Proteomes" id="UP000198943">
    <property type="component" value="Unassembled WGS sequence"/>
</dbReference>
<sequence>MIILFTVMLLVLLATGLPVGFALGTGGLVGMLLFMGGDGTLNQIPLLAYKSLDDFVLCAVPLYVLMSQILLEGKVGNDLFELGNKWLRHLPGGLGAATIVACGIFAAITGSSAACAVTIGAIAIPEMLKRNYERTVVLGAVAAGGTLGILIPPSIPMILYGAITGESIGQLFMSGVVPGFMLTIFFIGVVVYKSRNLPLEPKASWTERMDALKSSIWGLMLPVIVVGGIYTGAFTPTEAAAVGTVYSLFITFCIYKTLSLKHLPNILLGTVKTSSMIFCIMIGATLFGFVLTILQVPQALTLMVTEMQFSRWIFFIMINCLLLFLGCILETVSIIFITVPILYPIILQLGFDPIWFNVILQINMEMALITPPVGMNLFVLQGVSPDSKMTQIVKGVIPYAVVMGIEMLILCFVPGLATWLPSVVK</sequence>
<feature type="transmembrane region" description="Helical" evidence="7">
    <location>
        <begin position="214"/>
        <end position="233"/>
    </location>
</feature>
<evidence type="ECO:0000256" key="6">
    <source>
        <dbReference type="ARBA" id="ARBA00023136"/>
    </source>
</evidence>
<dbReference type="EMBL" id="FMYW01000015">
    <property type="protein sequence ID" value="SDC69118.1"/>
    <property type="molecule type" value="Genomic_DNA"/>
</dbReference>
<dbReference type="PANTHER" id="PTHR33362">
    <property type="entry name" value="SIALIC ACID TRAP TRANSPORTER PERMEASE PROTEIN SIAT-RELATED"/>
    <property type="match status" value="1"/>
</dbReference>
<keyword evidence="6 7" id="KW-0472">Membrane</keyword>
<keyword evidence="4 7" id="KW-0812">Transmembrane</keyword>
<dbReference type="NCBIfam" id="TIGR00786">
    <property type="entry name" value="dctM"/>
    <property type="match status" value="1"/>
</dbReference>
<dbReference type="Pfam" id="PF06808">
    <property type="entry name" value="DctM"/>
    <property type="match status" value="1"/>
</dbReference>
<feature type="transmembrane region" description="Helical" evidence="7">
    <location>
        <begin position="171"/>
        <end position="193"/>
    </location>
</feature>
<evidence type="ECO:0000313" key="10">
    <source>
        <dbReference type="Proteomes" id="UP000198943"/>
    </source>
</evidence>
<evidence type="ECO:0000256" key="2">
    <source>
        <dbReference type="ARBA" id="ARBA00022475"/>
    </source>
</evidence>
<comment type="subcellular location">
    <subcellularLocation>
        <location evidence="1">Cell inner membrane</location>
        <topology evidence="1">Multi-pass membrane protein</topology>
    </subcellularLocation>
</comment>
<gene>
    <name evidence="9" type="ORF">SAMN04487864_1154</name>
</gene>
<evidence type="ECO:0000256" key="7">
    <source>
        <dbReference type="SAM" id="Phobius"/>
    </source>
</evidence>
<dbReference type="GO" id="GO:0022857">
    <property type="term" value="F:transmembrane transporter activity"/>
    <property type="evidence" value="ECO:0007669"/>
    <property type="project" value="TreeGrafter"/>
</dbReference>
<feature type="transmembrane region" description="Helical" evidence="7">
    <location>
        <begin position="309"/>
        <end position="329"/>
    </location>
</feature>
<feature type="transmembrane region" description="Helical" evidence="7">
    <location>
        <begin position="91"/>
        <end position="124"/>
    </location>
</feature>
<reference evidence="10" key="1">
    <citation type="submission" date="2016-10" db="EMBL/GenBank/DDBJ databases">
        <authorList>
            <person name="Varghese N."/>
            <person name="Submissions S."/>
        </authorList>
    </citation>
    <scope>NUCLEOTIDE SEQUENCE [LARGE SCALE GENOMIC DNA]</scope>
    <source>
        <strain evidence="10">DSM 11005</strain>
    </source>
</reference>
<dbReference type="AlphaFoldDB" id="A0A1G6NN07"/>
<feature type="transmembrane region" description="Helical" evidence="7">
    <location>
        <begin position="239"/>
        <end position="255"/>
    </location>
</feature>
<feature type="transmembrane region" description="Helical" evidence="7">
    <location>
        <begin position="136"/>
        <end position="159"/>
    </location>
</feature>
<evidence type="ECO:0000256" key="5">
    <source>
        <dbReference type="ARBA" id="ARBA00022989"/>
    </source>
</evidence>
<dbReference type="PANTHER" id="PTHR33362:SF5">
    <property type="entry name" value="C4-DICARBOXYLATE TRAP TRANSPORTER LARGE PERMEASE PROTEIN DCTM"/>
    <property type="match status" value="1"/>
</dbReference>
<feature type="domain" description="TRAP C4-dicarboxylate transport system permease DctM subunit" evidence="8">
    <location>
        <begin position="7"/>
        <end position="416"/>
    </location>
</feature>
<evidence type="ECO:0000256" key="3">
    <source>
        <dbReference type="ARBA" id="ARBA00022519"/>
    </source>
</evidence>
<name>A0A1G6NN07_9FIRM</name>
<keyword evidence="5 7" id="KW-1133">Transmembrane helix</keyword>
<dbReference type="InterPro" id="IPR004681">
    <property type="entry name" value="TRAP_DctM"/>
</dbReference>
<keyword evidence="2" id="KW-1003">Cell membrane</keyword>
<organism evidence="9 10">
    <name type="scientific">Succiniclasticum ruminis</name>
    <dbReference type="NCBI Taxonomy" id="40841"/>
    <lineage>
        <taxon>Bacteria</taxon>
        <taxon>Bacillati</taxon>
        <taxon>Bacillota</taxon>
        <taxon>Negativicutes</taxon>
        <taxon>Acidaminococcales</taxon>
        <taxon>Acidaminococcaceae</taxon>
        <taxon>Succiniclasticum</taxon>
    </lineage>
</organism>
<keyword evidence="10" id="KW-1185">Reference proteome</keyword>
<proteinExistence type="predicted"/>
<feature type="transmembrane region" description="Helical" evidence="7">
    <location>
        <begin position="366"/>
        <end position="384"/>
    </location>
</feature>
<feature type="transmembrane region" description="Helical" evidence="7">
    <location>
        <begin position="276"/>
        <end position="297"/>
    </location>
</feature>
<feature type="transmembrane region" description="Helical" evidence="7">
    <location>
        <begin position="396"/>
        <end position="420"/>
    </location>
</feature>
<keyword evidence="3" id="KW-0997">Cell inner membrane</keyword>
<evidence type="ECO:0000259" key="8">
    <source>
        <dbReference type="Pfam" id="PF06808"/>
    </source>
</evidence>
<dbReference type="PIRSF" id="PIRSF006066">
    <property type="entry name" value="HI0050"/>
    <property type="match status" value="1"/>
</dbReference>